<keyword evidence="2" id="KW-0614">Plasmid</keyword>
<feature type="compositionally biased region" description="Polar residues" evidence="1">
    <location>
        <begin position="9"/>
        <end position="25"/>
    </location>
</feature>
<proteinExistence type="predicted"/>
<reference evidence="3" key="3">
    <citation type="journal article" date="2006" name="Appl. Environ. Microbiol.">
        <title>A functional mobA gene for molybdopterin cytosine dinucleotide cofactor biosynthesis is required for activity and holoenzyme assembly of the heterotrimeric nicotine dehydrogenases of Arthrobacter nicotinovorans.</title>
        <authorList>
            <person name="Sachelaru P."/>
            <person name="Schiltz E."/>
            <person name="Brandsch R."/>
        </authorList>
    </citation>
    <scope>NUCLEOTIDE SEQUENCE [LARGE SCALE GENOMIC DNA]</scope>
    <source>
        <strain evidence="3">ATCC 49919</strain>
        <plasmid evidence="3">pAO1</plasmid>
    </source>
</reference>
<dbReference type="EMBL" id="AF373840">
    <property type="protein sequence ID" value="AAK64268.1"/>
    <property type="molecule type" value="Genomic_DNA"/>
</dbReference>
<dbReference type="RefSeq" id="WP_016359442.1">
    <property type="nucleotide sequence ID" value="NZ_BMRR01000008.1"/>
</dbReference>
<dbReference type="GeneID" id="84020276"/>
<reference evidence="2" key="1">
    <citation type="journal article" date="2001" name="J. Bacteriol.">
        <title>Gene cluster on pAO1 of Arthrobacter nicotinovorans involved in degradation of the plant alkaloid nicotine: cloning, purification, and characterization of 2,6-dihydroxypyridine 3-hydroxylase.</title>
        <authorList>
            <person name="Baitsch D."/>
            <person name="Sandu C."/>
            <person name="Brandsch R."/>
            <person name="Igloi G.L."/>
        </authorList>
    </citation>
    <scope>NUCLEOTIDE SEQUENCE</scope>
    <source>
        <plasmid evidence="2">pA01</plasmid>
    </source>
</reference>
<evidence type="ECO:0000256" key="1">
    <source>
        <dbReference type="SAM" id="MobiDB-lite"/>
    </source>
</evidence>
<dbReference type="AlphaFoldDB" id="Q93NF7"/>
<sequence>MQPSEDSRSWQNPVDNKTMAVSKSVENPAPGNFDESQLFDLQMLGQGDQIQVCEDGTLPYSGVVDTSAPSLGIIWIRLEGLGERRLIFCTDYRLRRDRTKQWDLTVLPSCEQEPHGG</sequence>
<organism evidence="2">
    <name type="scientific">Paenarthrobacter nicotinovorans</name>
    <name type="common">Arthrobacter nicotinovorans</name>
    <dbReference type="NCBI Taxonomy" id="29320"/>
    <lineage>
        <taxon>Bacteria</taxon>
        <taxon>Bacillati</taxon>
        <taxon>Actinomycetota</taxon>
        <taxon>Actinomycetes</taxon>
        <taxon>Micrococcales</taxon>
        <taxon>Micrococcaceae</taxon>
        <taxon>Paenarthrobacter</taxon>
    </lineage>
</organism>
<dbReference type="EMBL" id="AJ507836">
    <property type="protein sequence ID" value="CAD47931.1"/>
    <property type="molecule type" value="Genomic_DNA"/>
</dbReference>
<protein>
    <submittedName>
        <fullName evidence="2">ORF117</fullName>
    </submittedName>
</protein>
<accession>Q93NF7</accession>
<evidence type="ECO:0000313" key="3">
    <source>
        <dbReference type="EMBL" id="CAD47931.1"/>
    </source>
</evidence>
<reference evidence="3" key="4">
    <citation type="journal article" date="2013" name="J. Mol. Evol.">
        <title>pAO1 of Arthrobacter nicotinovorans and the spread of catabolic traits by horizontal gene transfer in gram-positive soil bacteria.</title>
        <authorList>
            <person name="Mihasan M."/>
            <person name="Brandsch R."/>
        </authorList>
    </citation>
    <scope>NUCLEOTIDE SEQUENCE [LARGE SCALE GENOMIC DNA]</scope>
    <source>
        <strain evidence="3">ATCC 49919</strain>
        <plasmid evidence="3">pAO1</plasmid>
    </source>
</reference>
<reference evidence="3" key="2">
    <citation type="journal article" date="2003" name="J. Bacteriol.">
        <title>Sequence of the 165-kilobase catabolic plasmid pAO1 from Arthrobacter nicotinovorans and identification of a pAO1-dependent nicotine uptake system.</title>
        <authorList>
            <person name="Igloi G.L."/>
            <person name="Brandsch R."/>
        </authorList>
    </citation>
    <scope>NUCLEOTIDE SEQUENCE [LARGE SCALE GENOMIC DNA]</scope>
    <source>
        <strain evidence="3">ATCC 49919</strain>
        <plasmid evidence="3">pAO1</plasmid>
    </source>
</reference>
<geneLocation type="plasmid" evidence="3">
    <name>pAO1</name>
</geneLocation>
<geneLocation type="plasmid" evidence="2">
    <name>pA01</name>
</geneLocation>
<evidence type="ECO:0000313" key="2">
    <source>
        <dbReference type="EMBL" id="AAK64268.1"/>
    </source>
</evidence>
<name>Q93NF7_PAENI</name>
<feature type="region of interest" description="Disordered" evidence="1">
    <location>
        <begin position="1"/>
        <end position="34"/>
    </location>
</feature>